<dbReference type="CDD" id="cd00038">
    <property type="entry name" value="CAP_ED"/>
    <property type="match status" value="2"/>
</dbReference>
<dbReference type="Pfam" id="PF00027">
    <property type="entry name" value="cNMP_binding"/>
    <property type="match status" value="2"/>
</dbReference>
<dbReference type="InterPro" id="IPR000595">
    <property type="entry name" value="cNMP-bd_dom"/>
</dbReference>
<dbReference type="GO" id="GO:0034236">
    <property type="term" value="F:protein kinase A catalytic subunit binding"/>
    <property type="evidence" value="ECO:0007669"/>
    <property type="project" value="TreeGrafter"/>
</dbReference>
<organism evidence="2 3">
    <name type="scientific">Chrysochromulina tobinii</name>
    <dbReference type="NCBI Taxonomy" id="1460289"/>
    <lineage>
        <taxon>Eukaryota</taxon>
        <taxon>Haptista</taxon>
        <taxon>Haptophyta</taxon>
        <taxon>Prymnesiophyceae</taxon>
        <taxon>Prymnesiales</taxon>
        <taxon>Chrysochromulinaceae</taxon>
        <taxon>Chrysochromulina</taxon>
    </lineage>
</organism>
<dbReference type="PANTHER" id="PTHR11635">
    <property type="entry name" value="CAMP-DEPENDENT PROTEIN KINASE REGULATORY CHAIN"/>
    <property type="match status" value="1"/>
</dbReference>
<name>A0A0M0J4D2_9EUKA</name>
<accession>A0A0M0J4D2</accession>
<dbReference type="SUPFAM" id="SSF51206">
    <property type="entry name" value="cAMP-binding domain-like"/>
    <property type="match status" value="2"/>
</dbReference>
<sequence length="352" mass="38309">MASSPPRFLADVSVPVQLSFGDKAGGSRASTQDWAASESSGAPAQLLDVALLRGGADMGYLKERLQLECGLSEEQIIGQMRRVRWFRSLPHSKLTRLYQRGRRRLFPRYTTIVREGSESNNFYILLHGQVRMHSTVHGTSALLTVGSSFGEDALIVSRVMREESAVAETDSYVLILSAADMHGMESALELYAEVRPQVVAQLLERVPALSSLTQAVRGTLAPLMEVVEYTSGATVFAEGDEPSPFTAMFIVCEGRVSLHKRDAASGGEANIGWRTPQDEGPWFGEGALANHADGGRPRPRPCTAVCTEHTKCVVVRVAHFDRFLEATWEVMPNVIGNFLSLASHHVGNATAG</sequence>
<evidence type="ECO:0000259" key="1">
    <source>
        <dbReference type="PROSITE" id="PS50042"/>
    </source>
</evidence>
<dbReference type="InterPro" id="IPR050503">
    <property type="entry name" value="cAMP-dep_PK_reg_su-like"/>
</dbReference>
<dbReference type="GO" id="GO:0030552">
    <property type="term" value="F:cAMP binding"/>
    <property type="evidence" value="ECO:0007669"/>
    <property type="project" value="TreeGrafter"/>
</dbReference>
<evidence type="ECO:0000313" key="3">
    <source>
        <dbReference type="Proteomes" id="UP000037460"/>
    </source>
</evidence>
<keyword evidence="2" id="KW-0808">Transferase</keyword>
<dbReference type="InterPro" id="IPR018490">
    <property type="entry name" value="cNMP-bd_dom_sf"/>
</dbReference>
<dbReference type="GO" id="GO:0005829">
    <property type="term" value="C:cytosol"/>
    <property type="evidence" value="ECO:0007669"/>
    <property type="project" value="TreeGrafter"/>
</dbReference>
<dbReference type="GO" id="GO:0005952">
    <property type="term" value="C:cAMP-dependent protein kinase complex"/>
    <property type="evidence" value="ECO:0007669"/>
    <property type="project" value="InterPro"/>
</dbReference>
<feature type="domain" description="Cyclic nucleotide-binding" evidence="1">
    <location>
        <begin position="208"/>
        <end position="341"/>
    </location>
</feature>
<dbReference type="SMART" id="SM00100">
    <property type="entry name" value="cNMP"/>
    <property type="match status" value="2"/>
</dbReference>
<feature type="domain" description="Cyclic nucleotide-binding" evidence="1">
    <location>
        <begin position="85"/>
        <end position="177"/>
    </location>
</feature>
<dbReference type="PANTHER" id="PTHR11635:SF152">
    <property type="entry name" value="CAMP-DEPENDENT PROTEIN KINASE TYPE I REGULATORY SUBUNIT-RELATED"/>
    <property type="match status" value="1"/>
</dbReference>
<keyword evidence="3" id="KW-1185">Reference proteome</keyword>
<gene>
    <name evidence="2" type="ORF">Ctob_000112</name>
</gene>
<dbReference type="Gene3D" id="2.60.120.10">
    <property type="entry name" value="Jelly Rolls"/>
    <property type="match status" value="2"/>
</dbReference>
<evidence type="ECO:0000313" key="2">
    <source>
        <dbReference type="EMBL" id="KOO21182.1"/>
    </source>
</evidence>
<proteinExistence type="predicted"/>
<dbReference type="AlphaFoldDB" id="A0A0M0J4D2"/>
<dbReference type="GO" id="GO:0016301">
    <property type="term" value="F:kinase activity"/>
    <property type="evidence" value="ECO:0007669"/>
    <property type="project" value="UniProtKB-KW"/>
</dbReference>
<dbReference type="EMBL" id="JWZX01003385">
    <property type="protein sequence ID" value="KOO21182.1"/>
    <property type="molecule type" value="Genomic_DNA"/>
</dbReference>
<reference evidence="3" key="1">
    <citation type="journal article" date="2015" name="PLoS Genet.">
        <title>Genome Sequence and Transcriptome Analyses of Chrysochromulina tobin: Metabolic Tools for Enhanced Algal Fitness in the Prominent Order Prymnesiales (Haptophyceae).</title>
        <authorList>
            <person name="Hovde B.T."/>
            <person name="Deodato C.R."/>
            <person name="Hunsperger H.M."/>
            <person name="Ryken S.A."/>
            <person name="Yost W."/>
            <person name="Jha R.K."/>
            <person name="Patterson J."/>
            <person name="Monnat R.J. Jr."/>
            <person name="Barlow S.B."/>
            <person name="Starkenburg S.R."/>
            <person name="Cattolico R.A."/>
        </authorList>
    </citation>
    <scope>NUCLEOTIDE SEQUENCE</scope>
    <source>
        <strain evidence="3">CCMP291</strain>
    </source>
</reference>
<comment type="caution">
    <text evidence="2">The sequence shown here is derived from an EMBL/GenBank/DDBJ whole genome shotgun (WGS) entry which is preliminary data.</text>
</comment>
<keyword evidence="2" id="KW-0418">Kinase</keyword>
<dbReference type="InterPro" id="IPR014710">
    <property type="entry name" value="RmlC-like_jellyroll"/>
</dbReference>
<dbReference type="PROSITE" id="PS50042">
    <property type="entry name" value="CNMP_BINDING_3"/>
    <property type="match status" value="2"/>
</dbReference>
<dbReference type="Proteomes" id="UP000037460">
    <property type="component" value="Unassembled WGS sequence"/>
</dbReference>
<protein>
    <submittedName>
        <fullName evidence="2">Camp-dependent protein kinase type i-beta regulatory subunit</fullName>
    </submittedName>
</protein>
<dbReference type="GO" id="GO:0004862">
    <property type="term" value="F:cAMP-dependent protein kinase inhibitor activity"/>
    <property type="evidence" value="ECO:0007669"/>
    <property type="project" value="TreeGrafter"/>
</dbReference>